<dbReference type="KEGG" id="zmm:Zmob_0770"/>
<dbReference type="Gene3D" id="1.25.40.20">
    <property type="entry name" value="Ankyrin repeat-containing domain"/>
    <property type="match status" value="1"/>
</dbReference>
<dbReference type="PANTHER" id="PTHR24161:SF85">
    <property type="entry name" value="PALMITOYLTRANSFERASE HIP14"/>
    <property type="match status" value="1"/>
</dbReference>
<dbReference type="HOGENOM" id="CLU_1331229_0_0_5"/>
<dbReference type="OrthoDB" id="7390289at2"/>
<dbReference type="InterPro" id="IPR036770">
    <property type="entry name" value="Ankyrin_rpt-contain_sf"/>
</dbReference>
<reference evidence="4 5" key="1">
    <citation type="journal article" date="2011" name="J. Bacteriol.">
        <title>Genome sequence of the ethanol-producing Zymomonas mobilis subsp. mobilis lectotype strain ATCC 10988.</title>
        <authorList>
            <person name="Pappas K.M."/>
            <person name="Kouvelis V.N."/>
            <person name="Saunders E."/>
            <person name="Brettin T.S."/>
            <person name="Bruce D."/>
            <person name="Detter C."/>
            <person name="Balakireva M."/>
            <person name="Han C.S."/>
            <person name="Savvakis G."/>
            <person name="Kyrpides N.C."/>
            <person name="Typas M.A."/>
        </authorList>
    </citation>
    <scope>NUCLEOTIDE SEQUENCE [LARGE SCALE GENOMIC DNA]</scope>
    <source>
        <strain evidence="5">ATCC 10988 / DSM 424 / CCUG 17860 / LMG 404 / NCIMB 8938 / NRRL B-806 / ZM1</strain>
    </source>
</reference>
<keyword evidence="3" id="KW-0732">Signal</keyword>
<dbReference type="Pfam" id="PF12796">
    <property type="entry name" value="Ank_2"/>
    <property type="match status" value="1"/>
</dbReference>
<keyword evidence="2" id="KW-0040">ANK repeat</keyword>
<evidence type="ECO:0000313" key="5">
    <source>
        <dbReference type="Proteomes" id="UP000001494"/>
    </source>
</evidence>
<dbReference type="SUPFAM" id="SSF48403">
    <property type="entry name" value="Ankyrin repeat"/>
    <property type="match status" value="1"/>
</dbReference>
<evidence type="ECO:0000256" key="1">
    <source>
        <dbReference type="ARBA" id="ARBA00022737"/>
    </source>
</evidence>
<dbReference type="Proteomes" id="UP000001494">
    <property type="component" value="Chromosome"/>
</dbReference>
<organism evidence="4 5">
    <name type="scientific">Zymomonas mobilis subsp. mobilis (strain ATCC 10988 / DSM 424 / LMG 404 / NCIMB 8938 / NRRL B-806 / ZM1)</name>
    <dbReference type="NCBI Taxonomy" id="555217"/>
    <lineage>
        <taxon>Bacteria</taxon>
        <taxon>Pseudomonadati</taxon>
        <taxon>Pseudomonadota</taxon>
        <taxon>Alphaproteobacteria</taxon>
        <taxon>Sphingomonadales</taxon>
        <taxon>Zymomonadaceae</taxon>
        <taxon>Zymomonas</taxon>
    </lineage>
</organism>
<feature type="repeat" description="ANK" evidence="2">
    <location>
        <begin position="94"/>
        <end position="126"/>
    </location>
</feature>
<name>A0A0H3FY11_ZYMMA</name>
<dbReference type="InterPro" id="IPR002110">
    <property type="entry name" value="Ankyrin_rpt"/>
</dbReference>
<dbReference type="PANTHER" id="PTHR24161">
    <property type="entry name" value="ANK_REP_REGION DOMAIN-CONTAINING PROTEIN-RELATED"/>
    <property type="match status" value="1"/>
</dbReference>
<sequence length="200" mass="21824" precursor="true">MSFRKISGFILALGLAVTPIAAQAESDNYTFLKAVRDHDTTQITTLVDRQPSIIDSKDYNTGDTALHLTTRGRDNAWLAYFLYKRARVDAKNKAGQTPLMVATQIGWADGAQLLLEGGADPNITDNSGQTPLIIAVQNRNLQMVRLLVDNHADPSIKDHIAGRSALDYAGQDGRSSAIVKILDTAQPIVKKPMMGPVLRR</sequence>
<protein>
    <submittedName>
        <fullName evidence="4">Ankyrin</fullName>
    </submittedName>
</protein>
<gene>
    <name evidence="4" type="ordered locus">Zmob_0770</name>
</gene>
<evidence type="ECO:0000313" key="4">
    <source>
        <dbReference type="EMBL" id="AEH62611.1"/>
    </source>
</evidence>
<feature type="chain" id="PRO_5002609779" evidence="3">
    <location>
        <begin position="25"/>
        <end position="200"/>
    </location>
</feature>
<proteinExistence type="predicted"/>
<dbReference type="PROSITE" id="PS50088">
    <property type="entry name" value="ANK_REPEAT"/>
    <property type="match status" value="2"/>
</dbReference>
<dbReference type="SMART" id="SM00248">
    <property type="entry name" value="ANK"/>
    <property type="match status" value="3"/>
</dbReference>
<dbReference type="AlphaFoldDB" id="A0A0H3FY11"/>
<accession>A0A0H3FY11</accession>
<evidence type="ECO:0000256" key="2">
    <source>
        <dbReference type="PROSITE-ProRule" id="PRU00023"/>
    </source>
</evidence>
<evidence type="ECO:0000256" key="3">
    <source>
        <dbReference type="SAM" id="SignalP"/>
    </source>
</evidence>
<dbReference type="eggNOG" id="COG0666">
    <property type="taxonomic scope" value="Bacteria"/>
</dbReference>
<dbReference type="GeneID" id="79904699"/>
<feature type="repeat" description="ANK" evidence="2">
    <location>
        <begin position="127"/>
        <end position="159"/>
    </location>
</feature>
<keyword evidence="1" id="KW-0677">Repeat</keyword>
<feature type="signal peptide" evidence="3">
    <location>
        <begin position="1"/>
        <end position="24"/>
    </location>
</feature>
<dbReference type="EMBL" id="CP002850">
    <property type="protein sequence ID" value="AEH62611.1"/>
    <property type="molecule type" value="Genomic_DNA"/>
</dbReference>
<dbReference type="PROSITE" id="PS50297">
    <property type="entry name" value="ANK_REP_REGION"/>
    <property type="match status" value="2"/>
</dbReference>
<dbReference type="RefSeq" id="WP_011240020.1">
    <property type="nucleotide sequence ID" value="NC_017262.1"/>
</dbReference>